<proteinExistence type="inferred from homology"/>
<keyword evidence="5 9" id="KW-0255">Endonuclease</keyword>
<dbReference type="InterPro" id="IPR021127">
    <property type="entry name" value="CRISPR_associated_Cas2"/>
</dbReference>
<dbReference type="STRING" id="1416801.SAMN05192553_11813"/>
<comment type="similarity">
    <text evidence="2 9">Belongs to the CRISPR-associated endoribonuclease Cas2 protein family.</text>
</comment>
<dbReference type="GO" id="GO:0046872">
    <property type="term" value="F:metal ion binding"/>
    <property type="evidence" value="ECO:0007669"/>
    <property type="project" value="UniProtKB-UniRule"/>
</dbReference>
<dbReference type="RefSeq" id="WP_092178913.1">
    <property type="nucleotide sequence ID" value="NZ_FNZH01000018.1"/>
</dbReference>
<dbReference type="PANTHER" id="PTHR34405">
    <property type="entry name" value="CRISPR-ASSOCIATED ENDORIBONUCLEASE CAS2"/>
    <property type="match status" value="1"/>
</dbReference>
<accession>A0A1H7C8E9</accession>
<dbReference type="EC" id="3.1.-.-" evidence="9"/>
<dbReference type="AlphaFoldDB" id="A0A1H7C8E9"/>
<keyword evidence="8 9" id="KW-0051">Antiviral defense</keyword>
<keyword evidence="4 9" id="KW-0479">Metal-binding</keyword>
<comment type="subunit">
    <text evidence="9">Homodimer, forms a heterotetramer with a Cas1 homodimer.</text>
</comment>
<reference evidence="11" key="1">
    <citation type="submission" date="2016-10" db="EMBL/GenBank/DDBJ databases">
        <authorList>
            <person name="Varghese N."/>
            <person name="Submissions S."/>
        </authorList>
    </citation>
    <scope>NUCLEOTIDE SEQUENCE [LARGE SCALE GENOMIC DNA]</scope>
    <source>
        <strain evidence="11">IBRC-M 10761</strain>
    </source>
</reference>
<organism evidence="10 11">
    <name type="scientific">Cyclobacterium xiamenense</name>
    <dbReference type="NCBI Taxonomy" id="1297121"/>
    <lineage>
        <taxon>Bacteria</taxon>
        <taxon>Pseudomonadati</taxon>
        <taxon>Bacteroidota</taxon>
        <taxon>Cytophagia</taxon>
        <taxon>Cytophagales</taxon>
        <taxon>Cyclobacteriaceae</taxon>
        <taxon>Cyclobacterium</taxon>
    </lineage>
</organism>
<name>A0A1H7C8E9_9BACT</name>
<dbReference type="EMBL" id="FNZH01000018">
    <property type="protein sequence ID" value="SEJ81925.1"/>
    <property type="molecule type" value="Genomic_DNA"/>
</dbReference>
<protein>
    <recommendedName>
        <fullName evidence="9">CRISPR-associated endoribonuclease Cas2</fullName>
        <ecNumber evidence="9">3.1.-.-</ecNumber>
    </recommendedName>
</protein>
<dbReference type="GO" id="GO:0051607">
    <property type="term" value="P:defense response to virus"/>
    <property type="evidence" value="ECO:0007669"/>
    <property type="project" value="UniProtKB-UniRule"/>
</dbReference>
<comment type="cofactor">
    <cofactor evidence="1 9">
        <name>Mg(2+)</name>
        <dbReference type="ChEBI" id="CHEBI:18420"/>
    </cofactor>
</comment>
<dbReference type="Proteomes" id="UP000199403">
    <property type="component" value="Unassembled WGS sequence"/>
</dbReference>
<evidence type="ECO:0000256" key="8">
    <source>
        <dbReference type="ARBA" id="ARBA00023118"/>
    </source>
</evidence>
<dbReference type="SUPFAM" id="SSF143430">
    <property type="entry name" value="TTP0101/SSO1404-like"/>
    <property type="match status" value="1"/>
</dbReference>
<evidence type="ECO:0000256" key="3">
    <source>
        <dbReference type="ARBA" id="ARBA00022722"/>
    </source>
</evidence>
<evidence type="ECO:0000256" key="7">
    <source>
        <dbReference type="ARBA" id="ARBA00022842"/>
    </source>
</evidence>
<evidence type="ECO:0000313" key="11">
    <source>
        <dbReference type="Proteomes" id="UP000199403"/>
    </source>
</evidence>
<dbReference type="NCBIfam" id="TIGR01573">
    <property type="entry name" value="cas2"/>
    <property type="match status" value="1"/>
</dbReference>
<evidence type="ECO:0000256" key="4">
    <source>
        <dbReference type="ARBA" id="ARBA00022723"/>
    </source>
</evidence>
<dbReference type="Pfam" id="PF09827">
    <property type="entry name" value="CRISPR_Cas2"/>
    <property type="match status" value="1"/>
</dbReference>
<evidence type="ECO:0000256" key="6">
    <source>
        <dbReference type="ARBA" id="ARBA00022801"/>
    </source>
</evidence>
<dbReference type="Gene3D" id="3.30.70.240">
    <property type="match status" value="1"/>
</dbReference>
<evidence type="ECO:0000256" key="1">
    <source>
        <dbReference type="ARBA" id="ARBA00001946"/>
    </source>
</evidence>
<comment type="function">
    <text evidence="9">CRISPR (clustered regularly interspaced short palindromic repeat), is an adaptive immune system that provides protection against mobile genetic elements (viruses, transposable elements and conjugative plasmids). CRISPR clusters contain sequences complementary to antecedent mobile elements and target invading nucleic acids. CRISPR clusters are transcribed and processed into CRISPR RNA (crRNA). Functions as a ssRNA-specific endoribonuclease. Involved in the integration of spacer DNA into the CRISPR cassette.</text>
</comment>
<keyword evidence="7 9" id="KW-0460">Magnesium</keyword>
<evidence type="ECO:0000256" key="9">
    <source>
        <dbReference type="HAMAP-Rule" id="MF_01471"/>
    </source>
</evidence>
<dbReference type="PANTHER" id="PTHR34405:SF3">
    <property type="entry name" value="CRISPR-ASSOCIATED ENDORIBONUCLEASE CAS2 3"/>
    <property type="match status" value="1"/>
</dbReference>
<evidence type="ECO:0000256" key="2">
    <source>
        <dbReference type="ARBA" id="ARBA00009959"/>
    </source>
</evidence>
<dbReference type="GO" id="GO:0004521">
    <property type="term" value="F:RNA endonuclease activity"/>
    <property type="evidence" value="ECO:0007669"/>
    <property type="project" value="InterPro"/>
</dbReference>
<gene>
    <name evidence="9" type="primary">cas2</name>
    <name evidence="10" type="ORF">SAMN05192553_11813</name>
</gene>
<feature type="binding site" evidence="9">
    <location>
        <position position="8"/>
    </location>
    <ligand>
        <name>Mg(2+)</name>
        <dbReference type="ChEBI" id="CHEBI:18420"/>
        <note>catalytic</note>
    </ligand>
</feature>
<keyword evidence="11" id="KW-1185">Reference proteome</keyword>
<dbReference type="OrthoDB" id="960081at2"/>
<keyword evidence="6 9" id="KW-0378">Hydrolase</keyword>
<evidence type="ECO:0000256" key="5">
    <source>
        <dbReference type="ARBA" id="ARBA00022759"/>
    </source>
</evidence>
<dbReference type="HAMAP" id="MF_01471">
    <property type="entry name" value="Cas2"/>
    <property type="match status" value="1"/>
</dbReference>
<dbReference type="InterPro" id="IPR019199">
    <property type="entry name" value="Virulence_VapD/CRISPR_Cas2"/>
</dbReference>
<sequence>MMYLIIYDISENRIRSKVAKLLVSRGYERIQLSVFAGPFSPMADAHLWKRLQILCPRSGEAESEGNSLLVVEVPLKQFANIRTIGTLPFDMAEMTGTAHTLWW</sequence>
<evidence type="ECO:0000313" key="10">
    <source>
        <dbReference type="EMBL" id="SEJ81925.1"/>
    </source>
</evidence>
<dbReference type="GO" id="GO:0043571">
    <property type="term" value="P:maintenance of CRISPR repeat elements"/>
    <property type="evidence" value="ECO:0007669"/>
    <property type="project" value="UniProtKB-UniRule"/>
</dbReference>
<keyword evidence="3 9" id="KW-0540">Nuclease</keyword>
<dbReference type="GO" id="GO:0016787">
    <property type="term" value="F:hydrolase activity"/>
    <property type="evidence" value="ECO:0007669"/>
    <property type="project" value="UniProtKB-KW"/>
</dbReference>